<dbReference type="InterPro" id="IPR013517">
    <property type="entry name" value="FG-GAP"/>
</dbReference>
<proteinExistence type="predicted"/>
<evidence type="ECO:0000313" key="1">
    <source>
        <dbReference type="EMBL" id="AKS42966.1"/>
    </source>
</evidence>
<dbReference type="Gene3D" id="2.130.10.130">
    <property type="entry name" value="Integrin alpha, N-terminal"/>
    <property type="match status" value="1"/>
</dbReference>
<dbReference type="InterPro" id="IPR027039">
    <property type="entry name" value="Crtac1"/>
</dbReference>
<dbReference type="PANTHER" id="PTHR16026">
    <property type="entry name" value="CARTILAGE ACIDIC PROTEIN 1"/>
    <property type="match status" value="1"/>
</dbReference>
<dbReference type="InterPro" id="IPR011519">
    <property type="entry name" value="UnbV_ASPIC"/>
</dbReference>
<dbReference type="KEGG" id="wma:WM2015_2608"/>
<dbReference type="InterPro" id="IPR028994">
    <property type="entry name" value="Integrin_alpha_N"/>
</dbReference>
<dbReference type="Pfam" id="PF13517">
    <property type="entry name" value="FG-GAP_3"/>
    <property type="match status" value="1"/>
</dbReference>
<dbReference type="Proteomes" id="UP000066624">
    <property type="component" value="Chromosome"/>
</dbReference>
<accession>A0A0K0XZB8</accession>
<sequence length="619" mass="66602">MSQHDRNEAFEDELDADDSIIARALKISLSLILLLALVVAAVLVWRHLSGPEPEPVEEAEAVDLEALLAPEAGPRAPAARFVDRTAEAGIDYLHVNGAFGERLLPETMGGGVAVIDHDGDGDQDLLFVSGRSWPFDPEPPLEAASSLRLYANDGEGGFEEVTEAVGLAGERFYGMGVAVGDVDGDGRVDVFVTAVGPNRFYLNRPEGFVEVAESAGVDGGANDWSTGAAFFDADGDGDLDLWVTNYVQWSREIDLAVDYRLTGIGRAYGPPSNFAGTHSRLYLNQGEGRFEDVTESAGLIITHPTTGEPIGKGLAVMPVDVDRDGLLDVIVANDTVRNFAFRNLGGGRFEELGTEWGLGFDRNGMATGAMGIDAGPALGDDRLAVAIGNFANEMSSLYLSQADPSQFADQSIAQGVGAATRLALTFGVGFIDYDNDGRLDYAQANGHVENEINRVQASQHYRQPGQLFWNCGADCSQTFQPLEASRIGDLAEPIVGRGLAWGDFDQDGRIDLVLTQIGGAPLLLFNETDTDHHWLGLELIGRAPNTSAIGAEVRIEVAGRELRRRIMPARSYLSSVALPLTIGLGAADRVERLSIRWPDGELQQIERPTVDQRLRITQP</sequence>
<keyword evidence="2" id="KW-1185">Reference proteome</keyword>
<dbReference type="AlphaFoldDB" id="A0A0K0XZB8"/>
<dbReference type="STRING" id="1579979.WM2015_2608"/>
<protein>
    <submittedName>
        <fullName evidence="1">RNA-binding protein</fullName>
    </submittedName>
</protein>
<gene>
    <name evidence="1" type="ORF">WM2015_2608</name>
</gene>
<evidence type="ECO:0000313" key="2">
    <source>
        <dbReference type="Proteomes" id="UP000066624"/>
    </source>
</evidence>
<dbReference type="SUPFAM" id="SSF69318">
    <property type="entry name" value="Integrin alpha N-terminal domain"/>
    <property type="match status" value="1"/>
</dbReference>
<organism evidence="1 2">
    <name type="scientific">Wenzhouxiangella marina</name>
    <dbReference type="NCBI Taxonomy" id="1579979"/>
    <lineage>
        <taxon>Bacteria</taxon>
        <taxon>Pseudomonadati</taxon>
        <taxon>Pseudomonadota</taxon>
        <taxon>Gammaproteobacteria</taxon>
        <taxon>Chromatiales</taxon>
        <taxon>Wenzhouxiangellaceae</taxon>
        <taxon>Wenzhouxiangella</taxon>
    </lineage>
</organism>
<reference evidence="1 2" key="1">
    <citation type="submission" date="2015-07" db="EMBL/GenBank/DDBJ databases">
        <authorList>
            <person name="Noorani M."/>
        </authorList>
    </citation>
    <scope>NUCLEOTIDE SEQUENCE [LARGE SCALE GENOMIC DNA]</scope>
    <source>
        <strain evidence="1 2">KCTC 42284</strain>
    </source>
</reference>
<dbReference type="RefSeq" id="WP_049726486.1">
    <property type="nucleotide sequence ID" value="NZ_CP012154.1"/>
</dbReference>
<dbReference type="Pfam" id="PF07593">
    <property type="entry name" value="UnbV_ASPIC"/>
    <property type="match status" value="1"/>
</dbReference>
<dbReference type="PATRIC" id="fig|1579979.3.peg.2664"/>
<dbReference type="EMBL" id="CP012154">
    <property type="protein sequence ID" value="AKS42966.1"/>
    <property type="molecule type" value="Genomic_DNA"/>
</dbReference>
<name>A0A0K0XZB8_9GAMM</name>
<dbReference type="PANTHER" id="PTHR16026:SF0">
    <property type="entry name" value="CARTILAGE ACIDIC PROTEIN 1"/>
    <property type="match status" value="1"/>
</dbReference>
<dbReference type="OrthoDB" id="100785at2"/>